<accession>A0A938YUP2</accession>
<feature type="transmembrane region" description="Helical" evidence="1">
    <location>
        <begin position="174"/>
        <end position="200"/>
    </location>
</feature>
<reference evidence="2" key="1">
    <citation type="submission" date="2021-01" db="EMBL/GenBank/DDBJ databases">
        <title>Active Sulfur Cycling in an Early Earth Analoge.</title>
        <authorList>
            <person name="Hahn C.R."/>
            <person name="Youssef N.H."/>
            <person name="Elshahed M."/>
        </authorList>
    </citation>
    <scope>NUCLEOTIDE SEQUENCE</scope>
    <source>
        <strain evidence="2">Zod_Metabat.1151</strain>
    </source>
</reference>
<keyword evidence="1" id="KW-1133">Transmembrane helix</keyword>
<dbReference type="EMBL" id="JAFGDB010000095">
    <property type="protein sequence ID" value="MBN2067866.1"/>
    <property type="molecule type" value="Genomic_DNA"/>
</dbReference>
<feature type="transmembrane region" description="Helical" evidence="1">
    <location>
        <begin position="64"/>
        <end position="89"/>
    </location>
</feature>
<feature type="transmembrane region" description="Helical" evidence="1">
    <location>
        <begin position="262"/>
        <end position="283"/>
    </location>
</feature>
<feature type="transmembrane region" description="Helical" evidence="1">
    <location>
        <begin position="36"/>
        <end position="58"/>
    </location>
</feature>
<protein>
    <submittedName>
        <fullName evidence="2">Uncharacterized protein</fullName>
    </submittedName>
</protein>
<gene>
    <name evidence="2" type="ORF">JW744_05345</name>
</gene>
<evidence type="ECO:0000256" key="1">
    <source>
        <dbReference type="SAM" id="Phobius"/>
    </source>
</evidence>
<feature type="transmembrane region" description="Helical" evidence="1">
    <location>
        <begin position="130"/>
        <end position="154"/>
    </location>
</feature>
<proteinExistence type="predicted"/>
<organism evidence="2 3">
    <name type="scientific">Candidatus Iainarchaeum sp</name>
    <dbReference type="NCBI Taxonomy" id="3101447"/>
    <lineage>
        <taxon>Archaea</taxon>
        <taxon>Candidatus Iainarchaeota</taxon>
        <taxon>Candidatus Iainarchaeia</taxon>
        <taxon>Candidatus Iainarchaeales</taxon>
        <taxon>Candidatus Iainarchaeaceae</taxon>
        <taxon>Candidatus Iainarchaeum</taxon>
    </lineage>
</organism>
<dbReference type="Proteomes" id="UP000809243">
    <property type="component" value="Unassembled WGS sequence"/>
</dbReference>
<evidence type="ECO:0000313" key="2">
    <source>
        <dbReference type="EMBL" id="MBN2067866.1"/>
    </source>
</evidence>
<feature type="transmembrane region" description="Helical" evidence="1">
    <location>
        <begin position="237"/>
        <end position="256"/>
    </location>
</feature>
<sequence>MPPAKKPVKMQRLGAIDLFAESIQGALDFRVMVAPIMAFVLQLITVVAALVAASPFIFFGLSAIAVDILVATVLLLIGSVLFIIVLFVGTSILDGFYVKSVAEYLERKTMSIEENLRFAAKHWKKFTAAYLLYTMVVVLIAAITIMPGLVLSIGQLISLNPEYIAALAESSSLLILQALMPIIGLIAAGVIAFALVNFLLSPLLFLWFPAAVLEEKPLFDCIGKGYDIGKSKYLRNLAALFLMSAVSTCITVLQLVDPTVVIGIILSIWAGLAFNIMAIKVYAEG</sequence>
<dbReference type="AlphaFoldDB" id="A0A938YUP2"/>
<name>A0A938YUP2_9ARCH</name>
<evidence type="ECO:0000313" key="3">
    <source>
        <dbReference type="Proteomes" id="UP000809243"/>
    </source>
</evidence>
<comment type="caution">
    <text evidence="2">The sequence shown here is derived from an EMBL/GenBank/DDBJ whole genome shotgun (WGS) entry which is preliminary data.</text>
</comment>
<keyword evidence="1" id="KW-0812">Transmembrane</keyword>
<keyword evidence="1" id="KW-0472">Membrane</keyword>